<sequence length="631" mass="66743">MSLRFTDLNLSTRFALLLTIGAVGFIVLFLSFVFYSLNQTELEVERRGQLMAETVGQQSIVKIKMADKAGLKETLKRAVEGSSALAGGFYGPNGTRIASYGLDETLPSSARTMDNEAGARWVETTDGTSVLAATSSVMSDGEAIGSVLTVMPSTVLQETKQTSYLIAGGIVLGIGLLGVFIVVILRRTVSRPVNALREAAEEVRDGRLDVHVDADQGDEIGQLADAFNAMVTASREKTEALEEKSAQAEEALEKAETLQHEAEEEQEYLREQFNRISDVLSAVEQGDLTQRLTVQKDDAVGQLMKQVNAMIDQLANLIQEVETTSSQLSAAAETTASTAAEMSAGTEEQAEQTTEVAAAVEEMSSTVASSSEHAERTNEKAREASELAERGEKVFNRTTQAMERIVEVVNSSSDKVSALGEASAEIGDIVQVIEDIADQTNLLALNAAIEAQRAGEEGKGFAVVADEVRELAERTTSATQEISDVVVQIQEQIDEVVAAMEKGTDEVESGLALTEEASDALDEITASIDDMAATIDEIAAATQEQSATTTQIAESVESISGVADSVSNSTNQLAEMADDMSRQADDLSDLIEQFDVSGAGGSASPRQDEAALEPAPNVSASGSNGAAVGAA</sequence>
<dbReference type="InterPro" id="IPR003660">
    <property type="entry name" value="HAMP_dom"/>
</dbReference>
<evidence type="ECO:0000256" key="7">
    <source>
        <dbReference type="SAM" id="MobiDB-lite"/>
    </source>
</evidence>
<dbReference type="Proteomes" id="UP001155034">
    <property type="component" value="Unassembled WGS sequence"/>
</dbReference>
<feature type="domain" description="HAMP" evidence="11">
    <location>
        <begin position="267"/>
        <end position="319"/>
    </location>
</feature>
<dbReference type="SUPFAM" id="SSF158472">
    <property type="entry name" value="HAMP domain-like"/>
    <property type="match status" value="1"/>
</dbReference>
<evidence type="ECO:0000259" key="11">
    <source>
        <dbReference type="PROSITE" id="PS50885"/>
    </source>
</evidence>
<reference evidence="12" key="1">
    <citation type="submission" date="2022-08" db="EMBL/GenBank/DDBJ databases">
        <title>Genomic Encyclopedia of Type Strains, Phase V (KMG-V): Genome sequencing to study the core and pangenomes of soil and plant-associated prokaryotes.</title>
        <authorList>
            <person name="Whitman W."/>
        </authorList>
    </citation>
    <scope>NUCLEOTIDE SEQUENCE</scope>
    <source>
        <strain evidence="12">SP2016B</strain>
    </source>
</reference>
<feature type="domain" description="HAMP" evidence="11">
    <location>
        <begin position="187"/>
        <end position="239"/>
    </location>
</feature>
<evidence type="ECO:0000256" key="1">
    <source>
        <dbReference type="ARBA" id="ARBA00004429"/>
    </source>
</evidence>
<dbReference type="PANTHER" id="PTHR32089">
    <property type="entry name" value="METHYL-ACCEPTING CHEMOTAXIS PROTEIN MCPB"/>
    <property type="match status" value="1"/>
</dbReference>
<dbReference type="PROSITE" id="PS50111">
    <property type="entry name" value="CHEMOTAXIS_TRANSDUC_2"/>
    <property type="match status" value="1"/>
</dbReference>
<keyword evidence="6" id="KW-0175">Coiled coil</keyword>
<feature type="coiled-coil region" evidence="6">
    <location>
        <begin position="231"/>
        <end position="272"/>
    </location>
</feature>
<comment type="subcellular location">
    <subcellularLocation>
        <location evidence="1">Cell inner membrane</location>
        <topology evidence="1">Multi-pass membrane protein</topology>
    </subcellularLocation>
</comment>
<dbReference type="SMART" id="SM00304">
    <property type="entry name" value="HAMP"/>
    <property type="match status" value="4"/>
</dbReference>
<evidence type="ECO:0000313" key="12">
    <source>
        <dbReference type="EMBL" id="MCS3864092.1"/>
    </source>
</evidence>
<feature type="transmembrane region" description="Helical" evidence="8">
    <location>
        <begin position="164"/>
        <end position="185"/>
    </location>
</feature>
<name>A0A9X2U1P3_9BACT</name>
<dbReference type="GO" id="GO:0007165">
    <property type="term" value="P:signal transduction"/>
    <property type="evidence" value="ECO:0007669"/>
    <property type="project" value="UniProtKB-KW"/>
</dbReference>
<feature type="compositionally biased region" description="Low complexity" evidence="7">
    <location>
        <begin position="329"/>
        <end position="371"/>
    </location>
</feature>
<dbReference type="CDD" id="cd11386">
    <property type="entry name" value="MCP_signal"/>
    <property type="match status" value="1"/>
</dbReference>
<evidence type="ECO:0000256" key="3">
    <source>
        <dbReference type="ARBA" id="ARBA00023224"/>
    </source>
</evidence>
<proteinExistence type="inferred from homology"/>
<evidence type="ECO:0000256" key="6">
    <source>
        <dbReference type="SAM" id="Coils"/>
    </source>
</evidence>
<dbReference type="RefSeq" id="WP_259083023.1">
    <property type="nucleotide sequence ID" value="NZ_JANTYZ010000001.1"/>
</dbReference>
<keyword evidence="8" id="KW-1133">Transmembrane helix</keyword>
<dbReference type="PROSITE" id="PS50192">
    <property type="entry name" value="T_SNARE"/>
    <property type="match status" value="1"/>
</dbReference>
<evidence type="ECO:0000259" key="9">
    <source>
        <dbReference type="PROSITE" id="PS50111"/>
    </source>
</evidence>
<feature type="transmembrane region" description="Helical" evidence="8">
    <location>
        <begin position="14"/>
        <end position="37"/>
    </location>
</feature>
<dbReference type="EMBL" id="JANTYZ010000001">
    <property type="protein sequence ID" value="MCS3864092.1"/>
    <property type="molecule type" value="Genomic_DNA"/>
</dbReference>
<gene>
    <name evidence="12" type="ORF">GGP82_000623</name>
</gene>
<feature type="region of interest" description="Disordered" evidence="7">
    <location>
        <begin position="329"/>
        <end position="390"/>
    </location>
</feature>
<accession>A0A9X2U1P3</accession>
<evidence type="ECO:0000256" key="4">
    <source>
        <dbReference type="ARBA" id="ARBA00029447"/>
    </source>
</evidence>
<feature type="domain" description="Methyl-accepting transducer" evidence="9">
    <location>
        <begin position="324"/>
        <end position="560"/>
    </location>
</feature>
<keyword evidence="3 5" id="KW-0807">Transducer</keyword>
<dbReference type="AlphaFoldDB" id="A0A9X2U1P3"/>
<keyword evidence="8" id="KW-0472">Membrane</keyword>
<evidence type="ECO:0000256" key="8">
    <source>
        <dbReference type="SAM" id="Phobius"/>
    </source>
</evidence>
<feature type="domain" description="T-SNARE coiled-coil homology" evidence="10">
    <location>
        <begin position="511"/>
        <end position="573"/>
    </location>
</feature>
<organism evidence="12 13">
    <name type="scientific">Salinibacter ruber</name>
    <dbReference type="NCBI Taxonomy" id="146919"/>
    <lineage>
        <taxon>Bacteria</taxon>
        <taxon>Pseudomonadati</taxon>
        <taxon>Rhodothermota</taxon>
        <taxon>Rhodothermia</taxon>
        <taxon>Rhodothermales</taxon>
        <taxon>Salinibacteraceae</taxon>
        <taxon>Salinibacter</taxon>
    </lineage>
</organism>
<evidence type="ECO:0000313" key="13">
    <source>
        <dbReference type="Proteomes" id="UP001155034"/>
    </source>
</evidence>
<evidence type="ECO:0000259" key="10">
    <source>
        <dbReference type="PROSITE" id="PS50192"/>
    </source>
</evidence>
<dbReference type="GO" id="GO:0006935">
    <property type="term" value="P:chemotaxis"/>
    <property type="evidence" value="ECO:0007669"/>
    <property type="project" value="UniProtKB-ARBA"/>
</dbReference>
<dbReference type="SMART" id="SM00283">
    <property type="entry name" value="MA"/>
    <property type="match status" value="1"/>
</dbReference>
<dbReference type="FunFam" id="1.10.287.950:FF:000001">
    <property type="entry name" value="Methyl-accepting chemotaxis sensory transducer"/>
    <property type="match status" value="1"/>
</dbReference>
<dbReference type="SUPFAM" id="SSF58104">
    <property type="entry name" value="Methyl-accepting chemotaxis protein (MCP) signaling domain"/>
    <property type="match status" value="1"/>
</dbReference>
<dbReference type="InterPro" id="IPR004089">
    <property type="entry name" value="MCPsignal_dom"/>
</dbReference>
<dbReference type="InterPro" id="IPR000727">
    <property type="entry name" value="T_SNARE_dom"/>
</dbReference>
<dbReference type="Gene3D" id="6.10.340.10">
    <property type="match status" value="1"/>
</dbReference>
<keyword evidence="8" id="KW-0812">Transmembrane</keyword>
<dbReference type="Pfam" id="PF00672">
    <property type="entry name" value="HAMP"/>
    <property type="match status" value="2"/>
</dbReference>
<evidence type="ECO:0000256" key="2">
    <source>
        <dbReference type="ARBA" id="ARBA00022519"/>
    </source>
</evidence>
<comment type="caution">
    <text evidence="12">The sequence shown here is derived from an EMBL/GenBank/DDBJ whole genome shotgun (WGS) entry which is preliminary data.</text>
</comment>
<dbReference type="PANTHER" id="PTHR32089:SF112">
    <property type="entry name" value="LYSOZYME-LIKE PROTEIN-RELATED"/>
    <property type="match status" value="1"/>
</dbReference>
<dbReference type="CDD" id="cd06225">
    <property type="entry name" value="HAMP"/>
    <property type="match status" value="2"/>
</dbReference>
<feature type="compositionally biased region" description="Low complexity" evidence="7">
    <location>
        <begin position="617"/>
        <end position="631"/>
    </location>
</feature>
<comment type="similarity">
    <text evidence="4">Belongs to the methyl-accepting chemotaxis (MCP) protein family.</text>
</comment>
<evidence type="ECO:0000256" key="5">
    <source>
        <dbReference type="PROSITE-ProRule" id="PRU00284"/>
    </source>
</evidence>
<protein>
    <submittedName>
        <fullName evidence="12">Methyl-accepting chemotaxis protein</fullName>
    </submittedName>
</protein>
<dbReference type="Pfam" id="PF00015">
    <property type="entry name" value="MCPsignal"/>
    <property type="match status" value="1"/>
</dbReference>
<dbReference type="Gene3D" id="1.10.287.950">
    <property type="entry name" value="Methyl-accepting chemotaxis protein"/>
    <property type="match status" value="1"/>
</dbReference>
<keyword evidence="2" id="KW-1003">Cell membrane</keyword>
<feature type="region of interest" description="Disordered" evidence="7">
    <location>
        <begin position="595"/>
        <end position="631"/>
    </location>
</feature>
<feature type="compositionally biased region" description="Basic and acidic residues" evidence="7">
    <location>
        <begin position="372"/>
        <end position="390"/>
    </location>
</feature>
<dbReference type="PROSITE" id="PS50885">
    <property type="entry name" value="HAMP"/>
    <property type="match status" value="2"/>
</dbReference>
<dbReference type="GO" id="GO:0005886">
    <property type="term" value="C:plasma membrane"/>
    <property type="evidence" value="ECO:0007669"/>
    <property type="project" value="UniProtKB-SubCell"/>
</dbReference>
<keyword evidence="2" id="KW-0997">Cell inner membrane</keyword>